<sequence>MSVMKEIEKKEVQLQKQMHKLELLQEKIKRELASEDRCAFEKEINIIKDSLFETEKELKRLHQKNRRAFLLALAIFIVILLIVIYFKS</sequence>
<gene>
    <name evidence="9" type="ORF">JTE90_022987</name>
</gene>
<dbReference type="PANTHER" id="PTHR31759">
    <property type="entry name" value="COILED-COIL DOMAIN-CONTAINING PROTEIN 167"/>
    <property type="match status" value="1"/>
</dbReference>
<feature type="transmembrane region" description="Helical" evidence="8">
    <location>
        <begin position="68"/>
        <end position="86"/>
    </location>
</feature>
<evidence type="ECO:0000256" key="6">
    <source>
        <dbReference type="ARBA" id="ARBA00023136"/>
    </source>
</evidence>
<reference evidence="9 10" key="1">
    <citation type="journal article" date="2022" name="Nat. Ecol. Evol.">
        <title>A masculinizing supergene underlies an exaggerated male reproductive morph in a spider.</title>
        <authorList>
            <person name="Hendrickx F."/>
            <person name="De Corte Z."/>
            <person name="Sonet G."/>
            <person name="Van Belleghem S.M."/>
            <person name="Kostlbacher S."/>
            <person name="Vangestel C."/>
        </authorList>
    </citation>
    <scope>NUCLEOTIDE SEQUENCE [LARGE SCALE GENOMIC DNA]</scope>
    <source>
        <strain evidence="9">W744_W776</strain>
    </source>
</reference>
<dbReference type="GO" id="GO:0016020">
    <property type="term" value="C:membrane"/>
    <property type="evidence" value="ECO:0007669"/>
    <property type="project" value="UniProtKB-SubCell"/>
</dbReference>
<keyword evidence="6 8" id="KW-0472">Membrane</keyword>
<evidence type="ECO:0000313" key="9">
    <source>
        <dbReference type="EMBL" id="KAG8193359.1"/>
    </source>
</evidence>
<keyword evidence="5 7" id="KW-0175">Coiled coil</keyword>
<dbReference type="AlphaFoldDB" id="A0AAV6VBK0"/>
<protein>
    <recommendedName>
        <fullName evidence="2">Coiled-coil domain-containing protein 167</fullName>
    </recommendedName>
</protein>
<evidence type="ECO:0000256" key="5">
    <source>
        <dbReference type="ARBA" id="ARBA00023054"/>
    </source>
</evidence>
<dbReference type="EMBL" id="JAFNEN010000124">
    <property type="protein sequence ID" value="KAG8193359.1"/>
    <property type="molecule type" value="Genomic_DNA"/>
</dbReference>
<proteinExistence type="predicted"/>
<keyword evidence="4 8" id="KW-1133">Transmembrane helix</keyword>
<feature type="coiled-coil region" evidence="7">
    <location>
        <begin position="4"/>
        <end position="34"/>
    </location>
</feature>
<evidence type="ECO:0000256" key="1">
    <source>
        <dbReference type="ARBA" id="ARBA00004167"/>
    </source>
</evidence>
<evidence type="ECO:0000256" key="2">
    <source>
        <dbReference type="ARBA" id="ARBA00022350"/>
    </source>
</evidence>
<dbReference type="PANTHER" id="PTHR31759:SF1">
    <property type="entry name" value="COILED-COIL DOMAIN-CONTAINING PROTEIN 167"/>
    <property type="match status" value="1"/>
</dbReference>
<evidence type="ECO:0000256" key="3">
    <source>
        <dbReference type="ARBA" id="ARBA00022692"/>
    </source>
</evidence>
<evidence type="ECO:0000256" key="4">
    <source>
        <dbReference type="ARBA" id="ARBA00022989"/>
    </source>
</evidence>
<evidence type="ECO:0000256" key="7">
    <source>
        <dbReference type="SAM" id="Coils"/>
    </source>
</evidence>
<evidence type="ECO:0000256" key="8">
    <source>
        <dbReference type="SAM" id="Phobius"/>
    </source>
</evidence>
<keyword evidence="3 8" id="KW-0812">Transmembrane</keyword>
<comment type="caution">
    <text evidence="9">The sequence shown here is derived from an EMBL/GenBank/DDBJ whole genome shotgun (WGS) entry which is preliminary data.</text>
</comment>
<comment type="subcellular location">
    <subcellularLocation>
        <location evidence="1">Membrane</location>
        <topology evidence="1">Single-pass membrane protein</topology>
    </subcellularLocation>
</comment>
<dbReference type="Pfam" id="PF15188">
    <property type="entry name" value="CCDC-167"/>
    <property type="match status" value="1"/>
</dbReference>
<organism evidence="9 10">
    <name type="scientific">Oedothorax gibbosus</name>
    <dbReference type="NCBI Taxonomy" id="931172"/>
    <lineage>
        <taxon>Eukaryota</taxon>
        <taxon>Metazoa</taxon>
        <taxon>Ecdysozoa</taxon>
        <taxon>Arthropoda</taxon>
        <taxon>Chelicerata</taxon>
        <taxon>Arachnida</taxon>
        <taxon>Araneae</taxon>
        <taxon>Araneomorphae</taxon>
        <taxon>Entelegynae</taxon>
        <taxon>Araneoidea</taxon>
        <taxon>Linyphiidae</taxon>
        <taxon>Erigoninae</taxon>
        <taxon>Oedothorax</taxon>
    </lineage>
</organism>
<accession>A0AAV6VBK0</accession>
<evidence type="ECO:0000313" key="10">
    <source>
        <dbReference type="Proteomes" id="UP000827092"/>
    </source>
</evidence>
<name>A0AAV6VBK0_9ARAC</name>
<dbReference type="Proteomes" id="UP000827092">
    <property type="component" value="Unassembled WGS sequence"/>
</dbReference>
<keyword evidence="10" id="KW-1185">Reference proteome</keyword>
<dbReference type="InterPro" id="IPR028194">
    <property type="entry name" value="CC167"/>
</dbReference>